<protein>
    <submittedName>
        <fullName evidence="2">Glycosyltransferase</fullName>
    </submittedName>
</protein>
<evidence type="ECO:0000313" key="2">
    <source>
        <dbReference type="EMBL" id="MDT7526312.1"/>
    </source>
</evidence>
<dbReference type="Proteomes" id="UP001305027">
    <property type="component" value="Unassembled WGS sequence"/>
</dbReference>
<comment type="caution">
    <text evidence="2">The sequence shown here is derived from an EMBL/GenBank/DDBJ whole genome shotgun (WGS) entry which is preliminary data.</text>
</comment>
<dbReference type="EMBL" id="JANFPJ010000017">
    <property type="protein sequence ID" value="MDT7526312.1"/>
    <property type="molecule type" value="Genomic_DNA"/>
</dbReference>
<feature type="domain" description="Glycosyl transferase family 1" evidence="1">
    <location>
        <begin position="222"/>
        <end position="372"/>
    </location>
</feature>
<dbReference type="PANTHER" id="PTHR12526">
    <property type="entry name" value="GLYCOSYLTRANSFERASE"/>
    <property type="match status" value="1"/>
</dbReference>
<dbReference type="InterPro" id="IPR001296">
    <property type="entry name" value="Glyco_trans_1"/>
</dbReference>
<dbReference type="Pfam" id="PF00534">
    <property type="entry name" value="Glycos_transf_1"/>
    <property type="match status" value="1"/>
</dbReference>
<dbReference type="PANTHER" id="PTHR12526:SF630">
    <property type="entry name" value="GLYCOSYLTRANSFERASE"/>
    <property type="match status" value="1"/>
</dbReference>
<name>A0ABU3KYC9_9GAMM</name>
<reference evidence="2 3" key="1">
    <citation type="submission" date="2022-07" db="EMBL/GenBank/DDBJ databases">
        <title>Pseudidiomarina sp. nov, a marine bacterium isolated from Pacific Ocean.</title>
        <authorList>
            <person name="Wang Y."/>
        </authorList>
    </citation>
    <scope>NUCLEOTIDE SEQUENCE [LARGE SCALE GENOMIC DNA]</scope>
    <source>
        <strain evidence="2 3">GXY010</strain>
    </source>
</reference>
<sequence length="396" mass="44110">MATVIMPSRKPSILFHYPVFNVGGAEKSSLRMMQAFIAEGWDVTLVLTVPGGNMEHLIPQAVKVKYLRNQQAGHAFFSARGMLAKLTNLSDLTFYIQQRWTQFTRQRRYRTKTYDVAVALLTGMSTAFIRNHIRATKKVLWIRNDLKGIDKNGVIAANIAKVAHQIDLFICVSQTAKNSLVEAVPAINDKAHVVYNLLFPDEMKALADVCNAPPRMAQVADSVKILTVCRLSDTSKAIYRMARVCQYLKNKGLNFTWFVIGDGPDREELQRLIQTLDISSHLILLGRLENPFPAYKAADIVAVVSYYEGLCGIVNEAKILGKAVVAAEVSGIHEQLIHEQTGLICENEEGAIGAAIERLLIDSKLRNALAESDYSQVIVDDAAKMQRLFNLFDVSK</sequence>
<accession>A0ABU3KYC9</accession>
<evidence type="ECO:0000259" key="1">
    <source>
        <dbReference type="Pfam" id="PF00534"/>
    </source>
</evidence>
<keyword evidence="3" id="KW-1185">Reference proteome</keyword>
<evidence type="ECO:0000313" key="3">
    <source>
        <dbReference type="Proteomes" id="UP001305027"/>
    </source>
</evidence>
<dbReference type="Gene3D" id="3.40.50.2000">
    <property type="entry name" value="Glycogen Phosphorylase B"/>
    <property type="match status" value="2"/>
</dbReference>
<organism evidence="2 3">
    <name type="scientific">Pseudidiomarina fusca</name>
    <dbReference type="NCBI Taxonomy" id="2965078"/>
    <lineage>
        <taxon>Bacteria</taxon>
        <taxon>Pseudomonadati</taxon>
        <taxon>Pseudomonadota</taxon>
        <taxon>Gammaproteobacteria</taxon>
        <taxon>Alteromonadales</taxon>
        <taxon>Idiomarinaceae</taxon>
        <taxon>Pseudidiomarina</taxon>
    </lineage>
</organism>
<dbReference type="CDD" id="cd03811">
    <property type="entry name" value="GT4_GT28_WabH-like"/>
    <property type="match status" value="1"/>
</dbReference>
<proteinExistence type="predicted"/>
<dbReference type="SUPFAM" id="SSF53756">
    <property type="entry name" value="UDP-Glycosyltransferase/glycogen phosphorylase"/>
    <property type="match status" value="1"/>
</dbReference>
<gene>
    <name evidence="2" type="ORF">NOG12_09510</name>
</gene>